<comment type="caution">
    <text evidence="3">The sequence shown here is derived from an EMBL/GenBank/DDBJ whole genome shotgun (WGS) entry which is preliminary data.</text>
</comment>
<evidence type="ECO:0000256" key="1">
    <source>
        <dbReference type="ARBA" id="ARBA00007169"/>
    </source>
</evidence>
<proteinExistence type="inferred from homology"/>
<dbReference type="InterPro" id="IPR029058">
    <property type="entry name" value="AB_hydrolase_fold"/>
</dbReference>
<dbReference type="Pfam" id="PF00975">
    <property type="entry name" value="Thioesterase"/>
    <property type="match status" value="1"/>
</dbReference>
<evidence type="ECO:0000259" key="2">
    <source>
        <dbReference type="Pfam" id="PF00975"/>
    </source>
</evidence>
<comment type="similarity">
    <text evidence="1">Belongs to the thioesterase family.</text>
</comment>
<dbReference type="PANTHER" id="PTHR11487">
    <property type="entry name" value="THIOESTERASE"/>
    <property type="match status" value="1"/>
</dbReference>
<dbReference type="InterPro" id="IPR001031">
    <property type="entry name" value="Thioesterase"/>
</dbReference>
<feature type="domain" description="Thioesterase" evidence="2">
    <location>
        <begin position="18"/>
        <end position="236"/>
    </location>
</feature>
<organism evidence="3 4">
    <name type="scientific">Nocardiopsis terrae</name>
    <dbReference type="NCBI Taxonomy" id="372655"/>
    <lineage>
        <taxon>Bacteria</taxon>
        <taxon>Bacillati</taxon>
        <taxon>Actinomycetota</taxon>
        <taxon>Actinomycetes</taxon>
        <taxon>Streptosporangiales</taxon>
        <taxon>Nocardiopsidaceae</taxon>
        <taxon>Nocardiopsis</taxon>
    </lineage>
</organism>
<sequence length="265" mass="28841">MSNWLTRVGKAHPPFRGRLIALPHAGGWPSAFTPWRALVPDDVDLLVAQLPGHGARISEDPLRRVEPMVEGLVEALLARDPLPLAVVGHSFGSVLGYALARALEERGRPPRLLVVSARQPPCFPDVAPFAHQRPEEELVEHLVRIGGLPSRPDRHKVMTGPVLDAVRADLEAMETYRRPAEETGVPILAVGAADDPVVVTERMPLWSLETASAFRWELFEGGHFFLYTPQVASRVIAHAVRALPLGGGQAGEQALADTNLQVARP</sequence>
<name>A0ABR9HG56_9ACTN</name>
<protein>
    <submittedName>
        <fullName evidence="3">Surfactin synthase thioesterase subunit</fullName>
    </submittedName>
</protein>
<dbReference type="EMBL" id="JADBDY010000001">
    <property type="protein sequence ID" value="MBE1458016.1"/>
    <property type="molecule type" value="Genomic_DNA"/>
</dbReference>
<dbReference type="InterPro" id="IPR012223">
    <property type="entry name" value="TEII"/>
</dbReference>
<accession>A0ABR9HG56</accession>
<dbReference type="Gene3D" id="3.40.50.1820">
    <property type="entry name" value="alpha/beta hydrolase"/>
    <property type="match status" value="1"/>
</dbReference>
<reference evidence="3 4" key="1">
    <citation type="submission" date="2020-10" db="EMBL/GenBank/DDBJ databases">
        <title>Sequencing the genomes of 1000 actinobacteria strains.</title>
        <authorList>
            <person name="Klenk H.-P."/>
        </authorList>
    </citation>
    <scope>NUCLEOTIDE SEQUENCE [LARGE SCALE GENOMIC DNA]</scope>
    <source>
        <strain evidence="3 4">DSM 45157</strain>
    </source>
</reference>
<evidence type="ECO:0000313" key="3">
    <source>
        <dbReference type="EMBL" id="MBE1458016.1"/>
    </source>
</evidence>
<dbReference type="RefSeq" id="WP_191270585.1">
    <property type="nucleotide sequence ID" value="NZ_BMXJ01000004.1"/>
</dbReference>
<dbReference type="SUPFAM" id="SSF53474">
    <property type="entry name" value="alpha/beta-Hydrolases"/>
    <property type="match status" value="1"/>
</dbReference>
<dbReference type="PANTHER" id="PTHR11487:SF0">
    <property type="entry name" value="S-ACYL FATTY ACID SYNTHASE THIOESTERASE, MEDIUM CHAIN"/>
    <property type="match status" value="1"/>
</dbReference>
<dbReference type="Proteomes" id="UP000598217">
    <property type="component" value="Unassembled WGS sequence"/>
</dbReference>
<evidence type="ECO:0000313" key="4">
    <source>
        <dbReference type="Proteomes" id="UP000598217"/>
    </source>
</evidence>
<gene>
    <name evidence="3" type="ORF">H4W79_002230</name>
</gene>
<keyword evidence="4" id="KW-1185">Reference proteome</keyword>